<evidence type="ECO:0000313" key="14">
    <source>
        <dbReference type="Proteomes" id="UP000243688"/>
    </source>
</evidence>
<keyword evidence="6 10" id="KW-0592">Phosphate transport</keyword>
<dbReference type="InterPro" id="IPR011862">
    <property type="entry name" value="Phos-bd"/>
</dbReference>
<organism evidence="13 14">
    <name type="scientific">Candidatus Reconcilbacillus cellulovorans</name>
    <dbReference type="NCBI Taxonomy" id="1906605"/>
    <lineage>
        <taxon>Bacteria</taxon>
        <taxon>Bacillati</taxon>
        <taxon>Bacillota</taxon>
        <taxon>Bacilli</taxon>
        <taxon>Bacillales</taxon>
        <taxon>Paenibacillaceae</taxon>
        <taxon>Candidatus Reconcilbacillus</taxon>
    </lineage>
</organism>
<feature type="chain" id="PRO_5039753385" description="Phosphate-binding protein" evidence="10">
    <location>
        <begin position="20"/>
        <end position="327"/>
    </location>
</feature>
<evidence type="ECO:0000256" key="6">
    <source>
        <dbReference type="ARBA" id="ARBA00022592"/>
    </source>
</evidence>
<evidence type="ECO:0000256" key="9">
    <source>
        <dbReference type="ARBA" id="ARBA00023288"/>
    </source>
</evidence>
<dbReference type="Proteomes" id="UP000243688">
    <property type="component" value="Unassembled WGS sequence"/>
</dbReference>
<dbReference type="GO" id="GO:0005886">
    <property type="term" value="C:plasma membrane"/>
    <property type="evidence" value="ECO:0007669"/>
    <property type="project" value="UniProtKB-SubCell"/>
</dbReference>
<proteinExistence type="inferred from homology"/>
<dbReference type="PANTHER" id="PTHR30570">
    <property type="entry name" value="PERIPLASMIC PHOSPHATE BINDING COMPONENT OF PHOSPHATE ABC TRANSPORTER"/>
    <property type="match status" value="1"/>
</dbReference>
<comment type="subcellular location">
    <subcellularLocation>
        <location evidence="2 10">Cell membrane</location>
        <topology evidence="2 10">Lipid-anchor</topology>
    </subcellularLocation>
</comment>
<evidence type="ECO:0000256" key="2">
    <source>
        <dbReference type="ARBA" id="ARBA00004193"/>
    </source>
</evidence>
<dbReference type="PROSITE" id="PS51257">
    <property type="entry name" value="PROKAR_LIPOPROTEIN"/>
    <property type="match status" value="1"/>
</dbReference>
<dbReference type="NCBIfam" id="TIGR02136">
    <property type="entry name" value="ptsS_2"/>
    <property type="match status" value="1"/>
</dbReference>
<keyword evidence="9 10" id="KW-0449">Lipoprotein</keyword>
<evidence type="ECO:0000256" key="11">
    <source>
        <dbReference type="SAM" id="MobiDB-lite"/>
    </source>
</evidence>
<dbReference type="GO" id="GO:0042301">
    <property type="term" value="F:phosphate ion binding"/>
    <property type="evidence" value="ECO:0007669"/>
    <property type="project" value="UniProtKB-UniRule"/>
</dbReference>
<evidence type="ECO:0000256" key="7">
    <source>
        <dbReference type="ARBA" id="ARBA00022729"/>
    </source>
</evidence>
<comment type="caution">
    <text evidence="13">The sequence shown here is derived from an EMBL/GenBank/DDBJ whole genome shotgun (WGS) entry which is preliminary data.</text>
</comment>
<evidence type="ECO:0000256" key="1">
    <source>
        <dbReference type="ARBA" id="ARBA00002841"/>
    </source>
</evidence>
<accession>A0A2A6E3U1</accession>
<evidence type="ECO:0000256" key="3">
    <source>
        <dbReference type="ARBA" id="ARBA00008725"/>
    </source>
</evidence>
<keyword evidence="8 10" id="KW-0564">Palmitate</keyword>
<evidence type="ECO:0000256" key="4">
    <source>
        <dbReference type="ARBA" id="ARBA00011529"/>
    </source>
</evidence>
<feature type="region of interest" description="Disordered" evidence="11">
    <location>
        <begin position="27"/>
        <end position="48"/>
    </location>
</feature>
<protein>
    <recommendedName>
        <fullName evidence="10">Phosphate-binding protein</fullName>
    </recommendedName>
</protein>
<comment type="similarity">
    <text evidence="3 10">Belongs to the PstS family.</text>
</comment>
<evidence type="ECO:0000313" key="13">
    <source>
        <dbReference type="EMBL" id="PDO11437.1"/>
    </source>
</evidence>
<dbReference type="InterPro" id="IPR024370">
    <property type="entry name" value="PBP_domain"/>
</dbReference>
<gene>
    <name evidence="13" type="ORF">BLM47_01410</name>
</gene>
<evidence type="ECO:0000259" key="12">
    <source>
        <dbReference type="Pfam" id="PF12849"/>
    </source>
</evidence>
<keyword evidence="7 10" id="KW-0732">Signal</keyword>
<dbReference type="AlphaFoldDB" id="A0A2A6E3U1"/>
<feature type="compositionally biased region" description="Low complexity" evidence="11">
    <location>
        <begin position="27"/>
        <end position="43"/>
    </location>
</feature>
<reference evidence="13 14" key="1">
    <citation type="submission" date="2016-12" db="EMBL/GenBank/DDBJ databases">
        <title>Candidatus Reconcilibacillus cellulovorans genome.</title>
        <authorList>
            <person name="Kolinko S."/>
            <person name="Wu Y.-W."/>
            <person name="Tachea F."/>
            <person name="Denzel E."/>
            <person name="Hiras J."/>
            <person name="Baecker N."/>
            <person name="Chan L.J."/>
            <person name="Eichorst S.A."/>
            <person name="Frey D."/>
            <person name="Adams P.D."/>
            <person name="Pray T."/>
            <person name="Tanjore D."/>
            <person name="Petzold C.J."/>
            <person name="Gladden J.M."/>
            <person name="Simmons B.A."/>
            <person name="Singer S.W."/>
        </authorList>
    </citation>
    <scope>NUCLEOTIDE SEQUENCE [LARGE SCALE GENOMIC DNA]</scope>
    <source>
        <strain evidence="13">JTherm</strain>
    </source>
</reference>
<feature type="domain" description="PBP" evidence="12">
    <location>
        <begin position="43"/>
        <end position="297"/>
    </location>
</feature>
<dbReference type="GO" id="GO:0006817">
    <property type="term" value="P:phosphate ion transport"/>
    <property type="evidence" value="ECO:0007669"/>
    <property type="project" value="UniProtKB-UniRule"/>
</dbReference>
<evidence type="ECO:0000256" key="10">
    <source>
        <dbReference type="RuleBase" id="RU367119"/>
    </source>
</evidence>
<dbReference type="EMBL" id="MOXJ01000002">
    <property type="protein sequence ID" value="PDO11437.1"/>
    <property type="molecule type" value="Genomic_DNA"/>
</dbReference>
<comment type="subunit">
    <text evidence="4 10">The complex is composed of two ATP-binding proteins (PstB), two transmembrane proteins (PstC and PstA) and a solute-binding protein (PstS).</text>
</comment>
<dbReference type="InterPro" id="IPR050811">
    <property type="entry name" value="Phosphate_ABC_transporter"/>
</dbReference>
<keyword evidence="10" id="KW-0472">Membrane</keyword>
<comment type="function">
    <text evidence="1">Part of the ABC transporter complex PstSACB involved in phosphate import.</text>
</comment>
<name>A0A2A6E3U1_9BACL</name>
<dbReference type="SUPFAM" id="SSF53850">
    <property type="entry name" value="Periplasmic binding protein-like II"/>
    <property type="match status" value="1"/>
</dbReference>
<evidence type="ECO:0000256" key="8">
    <source>
        <dbReference type="ARBA" id="ARBA00023139"/>
    </source>
</evidence>
<dbReference type="FunFam" id="3.40.190.10:FF:000055">
    <property type="entry name" value="Phosphate ABC transporter, phosphate-binding protein"/>
    <property type="match status" value="1"/>
</dbReference>
<dbReference type="Pfam" id="PF12849">
    <property type="entry name" value="PBP_like_2"/>
    <property type="match status" value="1"/>
</dbReference>
<comment type="function">
    <text evidence="10">Involved in the system for phosphate transport across the cytoplasmic membrane.</text>
</comment>
<sequence>MFGRLSLPVALGLALVLSACGGAKQESSGAGAASPAGSPQGSAKTEASLSGEIRIDGSSTVFPVTQAAAEEFMKKHPGVNITVAESGSSAGFKKIGNLEIDIADASRPAKPEELEAVKAKGDELIELPIAYDGLTVVVNKKNTWATEMTVEELKKIWEPDSKVRKWSDVRAGWPDQEIKLYGPGTQSGTFDYFTEVVVGKAKASRTDYVGSEDDNVLVKGVAGDEYALGYFGFAYYVENKDKLTAVKIKEKPDSPAVEPTHDTILNGTYKPLSRTIFVYARKNLLSQPHYKAFLEFLNGPEGRKIVEEVGYVKLPDDQYQKNLEKLK</sequence>
<dbReference type="Gene3D" id="3.40.190.10">
    <property type="entry name" value="Periplasmic binding protein-like II"/>
    <property type="match status" value="2"/>
</dbReference>
<dbReference type="CDD" id="cd13654">
    <property type="entry name" value="PBP2_phosphate_like_2"/>
    <property type="match status" value="1"/>
</dbReference>
<feature type="signal peptide" evidence="10">
    <location>
        <begin position="1"/>
        <end position="19"/>
    </location>
</feature>
<keyword evidence="5 10" id="KW-0813">Transport</keyword>
<dbReference type="PANTHER" id="PTHR30570:SF1">
    <property type="entry name" value="PHOSPHATE-BINDING PROTEIN PSTS"/>
    <property type="match status" value="1"/>
</dbReference>
<evidence type="ECO:0000256" key="5">
    <source>
        <dbReference type="ARBA" id="ARBA00022448"/>
    </source>
</evidence>
<keyword evidence="10" id="KW-1003">Cell membrane</keyword>